<dbReference type="Pfam" id="PF00436">
    <property type="entry name" value="SSB"/>
    <property type="match status" value="1"/>
</dbReference>
<keyword evidence="1 2" id="KW-0238">DNA-binding</keyword>
<dbReference type="GO" id="GO:0009295">
    <property type="term" value="C:nucleoid"/>
    <property type="evidence" value="ECO:0007669"/>
    <property type="project" value="TreeGrafter"/>
</dbReference>
<comment type="caution">
    <text evidence="3">The sequence shown here is derived from an EMBL/GenBank/DDBJ whole genome shotgun (WGS) entry which is preliminary data.</text>
</comment>
<evidence type="ECO:0000313" key="4">
    <source>
        <dbReference type="Proteomes" id="UP000219922"/>
    </source>
</evidence>
<proteinExistence type="predicted"/>
<dbReference type="InterPro" id="IPR011344">
    <property type="entry name" value="ssDNA-bd"/>
</dbReference>
<dbReference type="PANTHER" id="PTHR10302:SF0">
    <property type="entry name" value="SINGLE-STRANDED DNA-BINDING PROTEIN, MITOCHONDRIAL"/>
    <property type="match status" value="1"/>
</dbReference>
<dbReference type="SUPFAM" id="SSF50249">
    <property type="entry name" value="Nucleic acid-binding proteins"/>
    <property type="match status" value="1"/>
</dbReference>
<dbReference type="GO" id="GO:0006260">
    <property type="term" value="P:DNA replication"/>
    <property type="evidence" value="ECO:0007669"/>
    <property type="project" value="InterPro"/>
</dbReference>
<dbReference type="Proteomes" id="UP000219922">
    <property type="component" value="Unassembled WGS sequence"/>
</dbReference>
<accession>A0A9X6XVB8</accession>
<dbReference type="PANTHER" id="PTHR10302">
    <property type="entry name" value="SINGLE-STRANDED DNA-BINDING PROTEIN"/>
    <property type="match status" value="1"/>
</dbReference>
<dbReference type="PROSITE" id="PS50935">
    <property type="entry name" value="SSB"/>
    <property type="match status" value="2"/>
</dbReference>
<dbReference type="AlphaFoldDB" id="A0A9X6XVB8"/>
<dbReference type="EMBL" id="NVMX01000145">
    <property type="protein sequence ID" value="PDZ94655.1"/>
    <property type="molecule type" value="Genomic_DNA"/>
</dbReference>
<evidence type="ECO:0000313" key="3">
    <source>
        <dbReference type="EMBL" id="PDZ94655.1"/>
    </source>
</evidence>
<reference evidence="3 4" key="1">
    <citation type="submission" date="2017-09" db="EMBL/GenBank/DDBJ databases">
        <title>Large-scale bioinformatics analysis of Bacillus genomes uncovers conserved roles of natural products in bacterial physiology.</title>
        <authorList>
            <consortium name="Agbiome Team Llc"/>
            <person name="Bleich R.M."/>
            <person name="Grubbs K.J."/>
            <person name="Santa Maria K.C."/>
            <person name="Allen S.E."/>
            <person name="Farag S."/>
            <person name="Shank E.A."/>
            <person name="Bowers A."/>
        </authorList>
    </citation>
    <scope>NUCLEOTIDE SEQUENCE [LARGE SCALE GENOMIC DNA]</scope>
    <source>
        <strain evidence="3 4">AFS092789</strain>
    </source>
</reference>
<evidence type="ECO:0000256" key="1">
    <source>
        <dbReference type="ARBA" id="ARBA00023125"/>
    </source>
</evidence>
<evidence type="ECO:0000256" key="2">
    <source>
        <dbReference type="PROSITE-ProRule" id="PRU00252"/>
    </source>
</evidence>
<protein>
    <recommendedName>
        <fullName evidence="5">Single-stranded DNA-binding protein</fullName>
    </recommendedName>
</protein>
<sequence length="333" mass="39094">MRESVYKKDINRVEVSGEIRNLPEFVRYIQTTEGVRPLISFDLMCYRNRKSEGEEWQLDELKIVLFDNEAFLQNAKEGDRYHFIGELQSRNYNRVNEEMDELYALAVENYHAITGSYPCENQPTNKKKEPIDWRKLIQFTLIPDAPEDSMFDRDMVKGKSQETPFIYVVNADGEVTKESQHVTYEIVAVQKPIKLEEPVDVLEGDINRVKMCGRVTRNPFFNFLGQEKPVAFVNFNVGTKSDFFSEHMFFNNAIAWGKNAEAIFQEVKEGDYVFFKGRLQSRPYVKKFRKRWTTPGGNRKKKDIELPLKTREVSISYIEKQIKKNKDSSPYKK</sequence>
<evidence type="ECO:0008006" key="5">
    <source>
        <dbReference type="Google" id="ProtNLM"/>
    </source>
</evidence>
<name>A0A9X6XVB8_BACCE</name>
<dbReference type="RefSeq" id="WP_098006828.1">
    <property type="nucleotide sequence ID" value="NZ_JAWLRU010000002.1"/>
</dbReference>
<gene>
    <name evidence="3" type="ORF">CON36_32685</name>
</gene>
<organism evidence="3 4">
    <name type="scientific">Bacillus cereus</name>
    <dbReference type="NCBI Taxonomy" id="1396"/>
    <lineage>
        <taxon>Bacteria</taxon>
        <taxon>Bacillati</taxon>
        <taxon>Bacillota</taxon>
        <taxon>Bacilli</taxon>
        <taxon>Bacillales</taxon>
        <taxon>Bacillaceae</taxon>
        <taxon>Bacillus</taxon>
        <taxon>Bacillus cereus group</taxon>
    </lineage>
</organism>
<dbReference type="InterPro" id="IPR012340">
    <property type="entry name" value="NA-bd_OB-fold"/>
</dbReference>
<dbReference type="GO" id="GO:0003697">
    <property type="term" value="F:single-stranded DNA binding"/>
    <property type="evidence" value="ECO:0007669"/>
    <property type="project" value="InterPro"/>
</dbReference>
<dbReference type="InterPro" id="IPR000424">
    <property type="entry name" value="Primosome_PriB/ssb"/>
</dbReference>
<dbReference type="Gene3D" id="2.40.50.140">
    <property type="entry name" value="Nucleic acid-binding proteins"/>
    <property type="match status" value="2"/>
</dbReference>